<gene>
    <name evidence="1" type="ORF">H9826_03825</name>
</gene>
<proteinExistence type="predicted"/>
<protein>
    <submittedName>
        <fullName evidence="1">Uncharacterized protein</fullName>
    </submittedName>
</protein>
<dbReference type="Proteomes" id="UP000886824">
    <property type="component" value="Unassembled WGS sequence"/>
</dbReference>
<accession>A0A9D2CE36</accession>
<reference evidence="1" key="1">
    <citation type="journal article" date="2021" name="PeerJ">
        <title>Extensive microbial diversity within the chicken gut microbiome revealed by metagenomics and culture.</title>
        <authorList>
            <person name="Gilroy R."/>
            <person name="Ravi A."/>
            <person name="Getino M."/>
            <person name="Pursley I."/>
            <person name="Horton D.L."/>
            <person name="Alikhan N.F."/>
            <person name="Baker D."/>
            <person name="Gharbi K."/>
            <person name="Hall N."/>
            <person name="Watson M."/>
            <person name="Adriaenssens E.M."/>
            <person name="Foster-Nyarko E."/>
            <person name="Jarju S."/>
            <person name="Secka A."/>
            <person name="Antonio M."/>
            <person name="Oren A."/>
            <person name="Chaudhuri R.R."/>
            <person name="La Ragione R."/>
            <person name="Hildebrand F."/>
            <person name="Pallen M.J."/>
        </authorList>
    </citation>
    <scope>NUCLEOTIDE SEQUENCE</scope>
    <source>
        <strain evidence="1">CHK33-7979</strain>
    </source>
</reference>
<evidence type="ECO:0000313" key="2">
    <source>
        <dbReference type="Proteomes" id="UP000886824"/>
    </source>
</evidence>
<name>A0A9D2CE36_9FIRM</name>
<dbReference type="EMBL" id="DXCX01000039">
    <property type="protein sequence ID" value="HIY73094.1"/>
    <property type="molecule type" value="Genomic_DNA"/>
</dbReference>
<dbReference type="AlphaFoldDB" id="A0A9D2CE36"/>
<comment type="caution">
    <text evidence="1">The sequence shown here is derived from an EMBL/GenBank/DDBJ whole genome shotgun (WGS) entry which is preliminary data.</text>
</comment>
<reference evidence="1" key="2">
    <citation type="submission" date="2021-04" db="EMBL/GenBank/DDBJ databases">
        <authorList>
            <person name="Gilroy R."/>
        </authorList>
    </citation>
    <scope>NUCLEOTIDE SEQUENCE</scope>
    <source>
        <strain evidence="1">CHK33-7979</strain>
    </source>
</reference>
<evidence type="ECO:0000313" key="1">
    <source>
        <dbReference type="EMBL" id="HIY73094.1"/>
    </source>
</evidence>
<organism evidence="1 2">
    <name type="scientific">Candidatus Intestinimonas merdavium</name>
    <dbReference type="NCBI Taxonomy" id="2838622"/>
    <lineage>
        <taxon>Bacteria</taxon>
        <taxon>Bacillati</taxon>
        <taxon>Bacillota</taxon>
        <taxon>Clostridia</taxon>
        <taxon>Eubacteriales</taxon>
        <taxon>Intestinimonas</taxon>
    </lineage>
</organism>
<sequence length="66" mass="7840">MEARKENTEKRCPACGAVLEYLSPALLPARLNYLCARADLYLCPQCGRYEFYRNPRWIERDKEKKK</sequence>